<dbReference type="HOGENOM" id="CLU_129393_0_0_1"/>
<dbReference type="GeneID" id="18873861"/>
<reference evidence="1 2" key="1">
    <citation type="journal article" date="2011" name="Proc. Natl. Acad. Sci. U.S.A.">
        <title>Comparative genomics of xylose-fermenting fungi for enhanced biofuel production.</title>
        <authorList>
            <person name="Wohlbach D.J."/>
            <person name="Kuo A."/>
            <person name="Sato T.K."/>
            <person name="Potts K.M."/>
            <person name="Salamov A.A."/>
            <person name="LaButti K.M."/>
            <person name="Sun H."/>
            <person name="Clum A."/>
            <person name="Pangilinan J.L."/>
            <person name="Lindquist E.A."/>
            <person name="Lucas S."/>
            <person name="Lapidus A."/>
            <person name="Jin M."/>
            <person name="Gunawan C."/>
            <person name="Balan V."/>
            <person name="Dale B.E."/>
            <person name="Jeffries T.W."/>
            <person name="Zinkel R."/>
            <person name="Barry K.W."/>
            <person name="Grigoriev I.V."/>
            <person name="Gasch A.P."/>
        </authorList>
    </citation>
    <scope>NUCLEOTIDE SEQUENCE [LARGE SCALE GENOMIC DNA]</scope>
    <source>
        <strain evidence="2">NRRL Y-27907 / 11-Y1</strain>
    </source>
</reference>
<proteinExistence type="predicted"/>
<keyword evidence="2" id="KW-1185">Reference proteome</keyword>
<dbReference type="Proteomes" id="UP000000709">
    <property type="component" value="Unassembled WGS sequence"/>
</dbReference>
<dbReference type="OMA" id="NIIIQWK"/>
<dbReference type="eggNOG" id="ENOG502RKZU">
    <property type="taxonomic scope" value="Eukaryota"/>
</dbReference>
<dbReference type="InParanoid" id="G3APW3"/>
<dbReference type="KEGG" id="spaa:SPAPADRAFT_61366"/>
<protein>
    <submittedName>
        <fullName evidence="1">Uncharacterized protein</fullName>
    </submittedName>
</protein>
<dbReference type="RefSeq" id="XP_007375560.1">
    <property type="nucleotide sequence ID" value="XM_007375498.1"/>
</dbReference>
<evidence type="ECO:0000313" key="1">
    <source>
        <dbReference type="EMBL" id="EGW32284.1"/>
    </source>
</evidence>
<gene>
    <name evidence="1" type="ORF">SPAPADRAFT_61366</name>
</gene>
<evidence type="ECO:0000313" key="2">
    <source>
        <dbReference type="Proteomes" id="UP000000709"/>
    </source>
</evidence>
<organism evidence="2">
    <name type="scientific">Spathaspora passalidarum (strain NRRL Y-27907 / 11-Y1)</name>
    <dbReference type="NCBI Taxonomy" id="619300"/>
    <lineage>
        <taxon>Eukaryota</taxon>
        <taxon>Fungi</taxon>
        <taxon>Dikarya</taxon>
        <taxon>Ascomycota</taxon>
        <taxon>Saccharomycotina</taxon>
        <taxon>Pichiomycetes</taxon>
        <taxon>Debaryomycetaceae</taxon>
        <taxon>Spathaspora</taxon>
    </lineage>
</organism>
<dbReference type="AlphaFoldDB" id="G3APW3"/>
<accession>G3APW3</accession>
<dbReference type="OrthoDB" id="4081634at2759"/>
<dbReference type="EMBL" id="GL996502">
    <property type="protein sequence ID" value="EGW32284.1"/>
    <property type="molecule type" value="Genomic_DNA"/>
</dbReference>
<name>G3APW3_SPAPN</name>
<sequence length="118" mass="13610">MSTITNPDMYSTRCILLLSQLLHINGIKDSSKLESCNEDLIQDILSQWKNHASTKLDPELEIKVTTRAQLRELYGNLLSKFDVSDTVELANHVYFFRVDELQADIAKYKSEFTEILNE</sequence>